<keyword evidence="3" id="KW-1185">Reference proteome</keyword>
<feature type="transmembrane region" description="Helical" evidence="1">
    <location>
        <begin position="50"/>
        <end position="70"/>
    </location>
</feature>
<gene>
    <name evidence="2" type="ORF">SCUD_LOCUS4159</name>
</gene>
<sequence length="133" mass="15956">MKGMNNNWKELERIAQNRAGWRILIFLSPGDGPKKIATWWDQYEWGRSELFVILLALLSMFLRIGLNTTFIYSKTFYVLTSYGISLHVLLYPYRHEFSWSDVRDVLYYPYWNLYGELSLDYTFGKFLNHFALM</sequence>
<protein>
    <submittedName>
        <fullName evidence="4">Phosphatase PAP2 family protein</fullName>
    </submittedName>
</protein>
<dbReference type="WBParaSite" id="SCUD_0000415901-mRNA-1">
    <property type="protein sequence ID" value="SCUD_0000415901-mRNA-1"/>
    <property type="gene ID" value="SCUD_0000415901"/>
</dbReference>
<evidence type="ECO:0000313" key="3">
    <source>
        <dbReference type="Proteomes" id="UP000279833"/>
    </source>
</evidence>
<accession>A0A183JN74</accession>
<dbReference type="AlphaFoldDB" id="A0A183JN74"/>
<reference evidence="4" key="1">
    <citation type="submission" date="2016-06" db="UniProtKB">
        <authorList>
            <consortium name="WormBaseParasite"/>
        </authorList>
    </citation>
    <scope>IDENTIFICATION</scope>
</reference>
<keyword evidence="1" id="KW-0472">Membrane</keyword>
<keyword evidence="1" id="KW-1133">Transmembrane helix</keyword>
<reference evidence="2 3" key="2">
    <citation type="submission" date="2018-11" db="EMBL/GenBank/DDBJ databases">
        <authorList>
            <consortium name="Pathogen Informatics"/>
        </authorList>
    </citation>
    <scope>NUCLEOTIDE SEQUENCE [LARGE SCALE GENOMIC DNA]</scope>
    <source>
        <strain evidence="2">Dakar</strain>
        <strain evidence="3">Dakar, Senegal</strain>
    </source>
</reference>
<dbReference type="Proteomes" id="UP000279833">
    <property type="component" value="Unassembled WGS sequence"/>
</dbReference>
<dbReference type="EMBL" id="UZAK01005234">
    <property type="protein sequence ID" value="VDO87000.1"/>
    <property type="molecule type" value="Genomic_DNA"/>
</dbReference>
<keyword evidence="1" id="KW-0812">Transmembrane</keyword>
<proteinExistence type="predicted"/>
<organism evidence="4">
    <name type="scientific">Schistosoma curassoni</name>
    <dbReference type="NCBI Taxonomy" id="6186"/>
    <lineage>
        <taxon>Eukaryota</taxon>
        <taxon>Metazoa</taxon>
        <taxon>Spiralia</taxon>
        <taxon>Lophotrochozoa</taxon>
        <taxon>Platyhelminthes</taxon>
        <taxon>Trematoda</taxon>
        <taxon>Digenea</taxon>
        <taxon>Strigeidida</taxon>
        <taxon>Schistosomatoidea</taxon>
        <taxon>Schistosomatidae</taxon>
        <taxon>Schistosoma</taxon>
    </lineage>
</organism>
<dbReference type="STRING" id="6186.A0A183JN74"/>
<name>A0A183JN74_9TREM</name>
<evidence type="ECO:0000313" key="2">
    <source>
        <dbReference type="EMBL" id="VDO87000.1"/>
    </source>
</evidence>
<evidence type="ECO:0000256" key="1">
    <source>
        <dbReference type="SAM" id="Phobius"/>
    </source>
</evidence>
<evidence type="ECO:0000313" key="4">
    <source>
        <dbReference type="WBParaSite" id="SCUD_0000415901-mRNA-1"/>
    </source>
</evidence>